<dbReference type="GeneID" id="15805880"/>
<dbReference type="STRING" id="1537102.L0AVW5"/>
<dbReference type="AlphaFoldDB" id="L0AVW5"/>
<reference evidence="2 3" key="1">
    <citation type="journal article" date="2012" name="BMC Genomics">
        <title>Comparative genomic analysis and phylogenetic position of Theileria equi.</title>
        <authorList>
            <person name="Kappmeyer L.S."/>
            <person name="Thiagarajan M."/>
            <person name="Herndon D.R."/>
            <person name="Ramsay J.D."/>
            <person name="Caler E."/>
            <person name="Djikeng A."/>
            <person name="Gillespie J.J."/>
            <person name="Lau A.O."/>
            <person name="Roalson E.H."/>
            <person name="Silva J.C."/>
            <person name="Silva M.G."/>
            <person name="Suarez C.E."/>
            <person name="Ueti M.W."/>
            <person name="Nene V.M."/>
            <person name="Mealey R.H."/>
            <person name="Knowles D.P."/>
            <person name="Brayton K.A."/>
        </authorList>
    </citation>
    <scope>NUCLEOTIDE SEQUENCE [LARGE SCALE GENOMIC DNA]</scope>
    <source>
        <strain evidence="2 3">WA</strain>
    </source>
</reference>
<feature type="compositionally biased region" description="Basic and acidic residues" evidence="1">
    <location>
        <begin position="569"/>
        <end position="580"/>
    </location>
</feature>
<protein>
    <submittedName>
        <fullName evidence="2">Uncharacterized protein</fullName>
    </submittedName>
</protein>
<gene>
    <name evidence="2" type="ORF">BEWA_020170</name>
</gene>
<dbReference type="RefSeq" id="XP_004828837.1">
    <property type="nucleotide sequence ID" value="XM_004828780.1"/>
</dbReference>
<dbReference type="Proteomes" id="UP000031512">
    <property type="component" value="Chromosome 1"/>
</dbReference>
<dbReference type="VEuPathDB" id="PiroplasmaDB:BEWA_020170"/>
<keyword evidence="3" id="KW-1185">Reference proteome</keyword>
<organism evidence="2 3">
    <name type="scientific">Theileria equi strain WA</name>
    <dbReference type="NCBI Taxonomy" id="1537102"/>
    <lineage>
        <taxon>Eukaryota</taxon>
        <taxon>Sar</taxon>
        <taxon>Alveolata</taxon>
        <taxon>Apicomplexa</taxon>
        <taxon>Aconoidasida</taxon>
        <taxon>Piroplasmida</taxon>
        <taxon>Theileriidae</taxon>
        <taxon>Theileria</taxon>
    </lineage>
</organism>
<name>L0AVW5_THEEQ</name>
<evidence type="ECO:0000256" key="1">
    <source>
        <dbReference type="SAM" id="MobiDB-lite"/>
    </source>
</evidence>
<dbReference type="eggNOG" id="ENOG502TN57">
    <property type="taxonomic scope" value="Eukaryota"/>
</dbReference>
<feature type="compositionally biased region" description="Polar residues" evidence="1">
    <location>
        <begin position="524"/>
        <end position="536"/>
    </location>
</feature>
<sequence length="601" mass="67717">MYVQQPHEFWYAPNVDQRSKRRWNMQSKDTKSPDSGTFTFGKVDGYNKFAGTAPPNPRLKLSENCQVLQKGNIIHEKNKIVKILGPYKKLLDDGHLDGMSRVQQNHTISTPESDIDSEATIDTQSESFSPTHSRGNEIKNPAISRMREIETMKLKAKQLRKALFIANDYVKTLENRAEKVEPSIIIPRGKIELEKSHEKRRMRHDETFWELSMKELCAGLGALGLAACKIISFTGKSILYTCNVVSDKFDKTNVSSKSSGKGYTCKNSDDIMIYRQSGGEYTNGSNEIKQSIECKPSNKQKLRKYNRITRKHNGHLDPQEFVNAYIQDTVGHDEIESMSDENLCNLQIEYGSEFDNFIHDSSSLEHSSEYDSSSRLQDYKELYHQFPRQQDVKQNYMRHNVDIGNIDIHANKILEQKETTCGGLSTGNINKQCGTTGKMTPPILNATRPGVSGYGTQDPPIPTPIGPTGEDIHSMENNTGNSNKLATVQNSRSYSENDKIGVFLNTPTTIVDKAAAESIVKHTNQVTSDTGSLESQWETEKSGSEANTFHCDGNKIPGEKDAEPEECENDKSEENNDTAKKEKKKISFFGKGWTNRRKTKN</sequence>
<feature type="region of interest" description="Disordered" evidence="1">
    <location>
        <begin position="106"/>
        <end position="138"/>
    </location>
</feature>
<feature type="compositionally biased region" description="Polar residues" evidence="1">
    <location>
        <begin position="120"/>
        <end position="133"/>
    </location>
</feature>
<evidence type="ECO:0000313" key="3">
    <source>
        <dbReference type="Proteomes" id="UP000031512"/>
    </source>
</evidence>
<feature type="region of interest" description="Disordered" evidence="1">
    <location>
        <begin position="524"/>
        <end position="601"/>
    </location>
</feature>
<proteinExistence type="predicted"/>
<accession>L0AVW5</accession>
<dbReference type="KEGG" id="beq:BEWA_020170"/>
<evidence type="ECO:0000313" key="2">
    <source>
        <dbReference type="EMBL" id="AFZ79171.1"/>
    </source>
</evidence>
<dbReference type="EMBL" id="CP001669">
    <property type="protein sequence ID" value="AFZ79171.1"/>
    <property type="molecule type" value="Genomic_DNA"/>
</dbReference>